<name>A0ACD1I0B8_9EURO</name>
<evidence type="ECO:0000313" key="1">
    <source>
        <dbReference type="EMBL" id="RAK83668.1"/>
    </source>
</evidence>
<dbReference type="EMBL" id="KZ824585">
    <property type="protein sequence ID" value="RAK83668.1"/>
    <property type="molecule type" value="Genomic_DNA"/>
</dbReference>
<accession>A0ACD1I0B8</accession>
<proteinExistence type="predicted"/>
<sequence length="272" mass="31726">MPSSETPQHREIRHALRQIRNDIESLDAHQLDSSLLKKYKICMSPMELDESSNDRPIFFRPCDASLLLNPDDQYDEGRSEYTDYDSWDPELRLHIDCARSVLDYISYYVFASSLGSKDFILRKTWSGVSTSDEPFRGLWRDTYPEYGTMRADQVKDHSSPHMKAMLYSNLDGNNNSINDELLQGEILVALRLAHTQMRRRRLHGHMTVPVLLFCFMGPQHARVIEAYFNGTSFVMRTTRLFDLRKKDEALIKCFGQWYLGEPTGDTRYLHKV</sequence>
<dbReference type="Proteomes" id="UP000249748">
    <property type="component" value="Unassembled WGS sequence"/>
</dbReference>
<gene>
    <name evidence="1" type="ORF">BO79DRAFT_259989</name>
</gene>
<organism evidence="1 2">
    <name type="scientific">Aspergillus costaricaensis CBS 115574</name>
    <dbReference type="NCBI Taxonomy" id="1448317"/>
    <lineage>
        <taxon>Eukaryota</taxon>
        <taxon>Fungi</taxon>
        <taxon>Dikarya</taxon>
        <taxon>Ascomycota</taxon>
        <taxon>Pezizomycotina</taxon>
        <taxon>Eurotiomycetes</taxon>
        <taxon>Eurotiomycetidae</taxon>
        <taxon>Eurotiales</taxon>
        <taxon>Aspergillaceae</taxon>
        <taxon>Aspergillus</taxon>
        <taxon>Aspergillus subgen. Circumdati</taxon>
    </lineage>
</organism>
<evidence type="ECO:0000313" key="2">
    <source>
        <dbReference type="Proteomes" id="UP000249748"/>
    </source>
</evidence>
<keyword evidence="2" id="KW-1185">Reference proteome</keyword>
<reference evidence="1" key="1">
    <citation type="submission" date="2018-02" db="EMBL/GenBank/DDBJ databases">
        <title>The genomes of Aspergillus section Nigri reveals drivers in fungal speciation.</title>
        <authorList>
            <consortium name="DOE Joint Genome Institute"/>
            <person name="Vesth T.C."/>
            <person name="Nybo J."/>
            <person name="Theobald S."/>
            <person name="Brandl J."/>
            <person name="Frisvad J.C."/>
            <person name="Nielsen K.F."/>
            <person name="Lyhne E.K."/>
            <person name="Kogle M.E."/>
            <person name="Kuo A."/>
            <person name="Riley R."/>
            <person name="Clum A."/>
            <person name="Nolan M."/>
            <person name="Lipzen A."/>
            <person name="Salamov A."/>
            <person name="Henrissat B."/>
            <person name="Wiebenga A."/>
            <person name="De vries R.P."/>
            <person name="Grigoriev I.V."/>
            <person name="Mortensen U.H."/>
            <person name="Andersen M.R."/>
            <person name="Baker S.E."/>
        </authorList>
    </citation>
    <scope>NUCLEOTIDE SEQUENCE</scope>
    <source>
        <strain evidence="1">CBS 115574</strain>
    </source>
</reference>
<protein>
    <submittedName>
        <fullName evidence="1">Uncharacterized protein</fullName>
    </submittedName>
</protein>